<dbReference type="OrthoDB" id="5899365at2"/>
<reference evidence="1 2" key="1">
    <citation type="submission" date="2019-01" db="EMBL/GenBank/DDBJ databases">
        <title>Vibrio BEI176 sp. nov, a marine bacterium isolated from China: eastern marignal seas.</title>
        <authorList>
            <person name="Li B."/>
        </authorList>
    </citation>
    <scope>NUCLEOTIDE SEQUENCE [LARGE SCALE GENOMIC DNA]</scope>
    <source>
        <strain evidence="1 2">BEI176</strain>
    </source>
</reference>
<accession>A0A4Y8W9R6</accession>
<evidence type="ECO:0000313" key="1">
    <source>
        <dbReference type="EMBL" id="TFH89682.1"/>
    </source>
</evidence>
<keyword evidence="2" id="KW-1185">Reference proteome</keyword>
<proteinExistence type="predicted"/>
<evidence type="ECO:0000313" key="2">
    <source>
        <dbReference type="Proteomes" id="UP000297753"/>
    </source>
</evidence>
<comment type="caution">
    <text evidence="1">The sequence shown here is derived from an EMBL/GenBank/DDBJ whole genome shotgun (WGS) entry which is preliminary data.</text>
</comment>
<dbReference type="Proteomes" id="UP000297753">
    <property type="component" value="Unassembled WGS sequence"/>
</dbReference>
<dbReference type="RefSeq" id="WP_134837199.1">
    <property type="nucleotide sequence ID" value="NZ_SATR01000050.1"/>
</dbReference>
<organism evidence="1 2">
    <name type="scientific">Vibrio ouci</name>
    <dbReference type="NCBI Taxonomy" id="2499078"/>
    <lineage>
        <taxon>Bacteria</taxon>
        <taxon>Pseudomonadati</taxon>
        <taxon>Pseudomonadota</taxon>
        <taxon>Gammaproteobacteria</taxon>
        <taxon>Vibrionales</taxon>
        <taxon>Vibrionaceae</taxon>
        <taxon>Vibrio</taxon>
    </lineage>
</organism>
<protein>
    <submittedName>
        <fullName evidence="1">Uncharacterized protein</fullName>
    </submittedName>
</protein>
<sequence length="63" mass="7062">MRTSQIVIPPPKGAPEGRASKLVSAYKKERTQQEITEVELNRSKIVMIDENGDFKSVPILAEH</sequence>
<name>A0A4Y8W9R6_9VIBR</name>
<dbReference type="EMBL" id="SATR01000050">
    <property type="protein sequence ID" value="TFH89682.1"/>
    <property type="molecule type" value="Genomic_DNA"/>
</dbReference>
<gene>
    <name evidence="1" type="ORF">ELS82_20965</name>
</gene>
<dbReference type="AlphaFoldDB" id="A0A4Y8W9R6"/>